<evidence type="ECO:0000256" key="1">
    <source>
        <dbReference type="SAM" id="MobiDB-lite"/>
    </source>
</evidence>
<feature type="compositionally biased region" description="Basic and acidic residues" evidence="1">
    <location>
        <begin position="23"/>
        <end position="41"/>
    </location>
</feature>
<evidence type="ECO:0000313" key="2">
    <source>
        <dbReference type="EMBL" id="KAK9034535.1"/>
    </source>
</evidence>
<organism evidence="2 3">
    <name type="scientific">Hibiscus sabdariffa</name>
    <name type="common">roselle</name>
    <dbReference type="NCBI Taxonomy" id="183260"/>
    <lineage>
        <taxon>Eukaryota</taxon>
        <taxon>Viridiplantae</taxon>
        <taxon>Streptophyta</taxon>
        <taxon>Embryophyta</taxon>
        <taxon>Tracheophyta</taxon>
        <taxon>Spermatophyta</taxon>
        <taxon>Magnoliopsida</taxon>
        <taxon>eudicotyledons</taxon>
        <taxon>Gunneridae</taxon>
        <taxon>Pentapetalae</taxon>
        <taxon>rosids</taxon>
        <taxon>malvids</taxon>
        <taxon>Malvales</taxon>
        <taxon>Malvaceae</taxon>
        <taxon>Malvoideae</taxon>
        <taxon>Hibiscus</taxon>
    </lineage>
</organism>
<evidence type="ECO:0000313" key="3">
    <source>
        <dbReference type="Proteomes" id="UP001396334"/>
    </source>
</evidence>
<dbReference type="Proteomes" id="UP001396334">
    <property type="component" value="Unassembled WGS sequence"/>
</dbReference>
<sequence>MSYAICFFRKIKGEKKGAPLTDLRSEERNRRAKKLKSEANKNRTGPELLSSWGHWLCLATCWAVCFLVEKCGFSF</sequence>
<comment type="caution">
    <text evidence="2">The sequence shown here is derived from an EMBL/GenBank/DDBJ whole genome shotgun (WGS) entry which is preliminary data.</text>
</comment>
<proteinExistence type="predicted"/>
<feature type="region of interest" description="Disordered" evidence="1">
    <location>
        <begin position="22"/>
        <end position="44"/>
    </location>
</feature>
<dbReference type="EMBL" id="JBBPBN010000007">
    <property type="protein sequence ID" value="KAK9034535.1"/>
    <property type="molecule type" value="Genomic_DNA"/>
</dbReference>
<keyword evidence="3" id="KW-1185">Reference proteome</keyword>
<gene>
    <name evidence="2" type="ORF">V6N11_050696</name>
</gene>
<name>A0ABR2TB85_9ROSI</name>
<protein>
    <submittedName>
        <fullName evidence="2">Uncharacterized protein</fullName>
    </submittedName>
</protein>
<accession>A0ABR2TB85</accession>
<reference evidence="2 3" key="1">
    <citation type="journal article" date="2024" name="G3 (Bethesda)">
        <title>Genome assembly of Hibiscus sabdariffa L. provides insights into metabolisms of medicinal natural products.</title>
        <authorList>
            <person name="Kim T."/>
        </authorList>
    </citation>
    <scope>NUCLEOTIDE SEQUENCE [LARGE SCALE GENOMIC DNA]</scope>
    <source>
        <strain evidence="2">TK-2024</strain>
        <tissue evidence="2">Old leaves</tissue>
    </source>
</reference>